<protein>
    <submittedName>
        <fullName evidence="10">YeeE/YedE family protein</fullName>
    </submittedName>
</protein>
<dbReference type="EMBL" id="JAJFAT010000002">
    <property type="protein sequence ID" value="MCC3144167.1"/>
    <property type="molecule type" value="Genomic_DNA"/>
</dbReference>
<keyword evidence="6 9" id="KW-1133">Transmembrane helix</keyword>
<gene>
    <name evidence="10" type="ORF">LJ207_02395</name>
</gene>
<dbReference type="GO" id="GO:0005886">
    <property type="term" value="C:plasma membrane"/>
    <property type="evidence" value="ECO:0007669"/>
    <property type="project" value="UniProtKB-SubCell"/>
</dbReference>
<evidence type="ECO:0000256" key="7">
    <source>
        <dbReference type="ARBA" id="ARBA00023136"/>
    </source>
</evidence>
<comment type="caution">
    <text evidence="10">The sequence shown here is derived from an EMBL/GenBank/DDBJ whole genome shotgun (WGS) entry which is preliminary data.</text>
</comment>
<keyword evidence="11" id="KW-1185">Reference proteome</keyword>
<keyword evidence="4" id="KW-0997">Cell inner membrane</keyword>
<dbReference type="RefSeq" id="WP_229343744.1">
    <property type="nucleotide sequence ID" value="NZ_JAJFAT010000002.1"/>
</dbReference>
<feature type="transmembrane region" description="Helical" evidence="9">
    <location>
        <begin position="149"/>
        <end position="169"/>
    </location>
</feature>
<reference evidence="10 11" key="1">
    <citation type="submission" date="2021-10" db="EMBL/GenBank/DDBJ databases">
        <authorList>
            <person name="Grouzdev D.S."/>
            <person name="Pantiukh K.S."/>
            <person name="Krutkina M.S."/>
        </authorList>
    </citation>
    <scope>NUCLEOTIDE SEQUENCE [LARGE SCALE GENOMIC DNA]</scope>
    <source>
        <strain evidence="10 11">Z-7514</strain>
    </source>
</reference>
<evidence type="ECO:0000313" key="11">
    <source>
        <dbReference type="Proteomes" id="UP001199296"/>
    </source>
</evidence>
<proteinExistence type="inferred from homology"/>
<keyword evidence="2" id="KW-0813">Transport</keyword>
<accession>A0AAW4WXS0</accession>
<evidence type="ECO:0000313" key="10">
    <source>
        <dbReference type="EMBL" id="MCC3144167.1"/>
    </source>
</evidence>
<dbReference type="InterPro" id="IPR007272">
    <property type="entry name" value="Sulf_transp_TsuA/YedE"/>
</dbReference>
<feature type="transmembrane region" description="Helical" evidence="9">
    <location>
        <begin position="111"/>
        <end position="129"/>
    </location>
</feature>
<dbReference type="Proteomes" id="UP001199296">
    <property type="component" value="Unassembled WGS sequence"/>
</dbReference>
<comment type="subcellular location">
    <subcellularLocation>
        <location evidence="1">Cell inner membrane</location>
        <topology evidence="1">Multi-pass membrane protein</topology>
    </subcellularLocation>
</comment>
<organism evidence="10 11">
    <name type="scientific">Halanaerobium polyolivorans</name>
    <dbReference type="NCBI Taxonomy" id="2886943"/>
    <lineage>
        <taxon>Bacteria</taxon>
        <taxon>Bacillati</taxon>
        <taxon>Bacillota</taxon>
        <taxon>Clostridia</taxon>
        <taxon>Halanaerobiales</taxon>
        <taxon>Halanaerobiaceae</taxon>
        <taxon>Halanaerobium</taxon>
    </lineage>
</organism>
<keyword evidence="5 9" id="KW-0812">Transmembrane</keyword>
<evidence type="ECO:0000256" key="9">
    <source>
        <dbReference type="SAM" id="Phobius"/>
    </source>
</evidence>
<feature type="transmembrane region" description="Helical" evidence="9">
    <location>
        <begin position="12"/>
        <end position="30"/>
    </location>
</feature>
<evidence type="ECO:0000256" key="2">
    <source>
        <dbReference type="ARBA" id="ARBA00022448"/>
    </source>
</evidence>
<evidence type="ECO:0000256" key="8">
    <source>
        <dbReference type="ARBA" id="ARBA00035655"/>
    </source>
</evidence>
<dbReference type="PANTHER" id="PTHR30574">
    <property type="entry name" value="INNER MEMBRANE PROTEIN YEDE"/>
    <property type="match status" value="1"/>
</dbReference>
<evidence type="ECO:0000256" key="1">
    <source>
        <dbReference type="ARBA" id="ARBA00004429"/>
    </source>
</evidence>
<dbReference type="AlphaFoldDB" id="A0AAW4WXS0"/>
<evidence type="ECO:0000256" key="4">
    <source>
        <dbReference type="ARBA" id="ARBA00022519"/>
    </source>
</evidence>
<sequence length="170" mass="18513">MNNLIFSGRWSPYLVGSLIGILSWLSFIISKKPLGTSTSYARISSRLGAIFYGDKVYEWKYYKQYKPVLEWQIMLVIGIVIGSFISAVLSGQFSLSFIPLTDFESFLNQNILGRVFSAFAGGILLGFGSRLAGGCTSGHGISGTFQLSIASWISLIAFFVGGVLTALLIL</sequence>
<keyword evidence="7 9" id="KW-0472">Membrane</keyword>
<dbReference type="Pfam" id="PF04143">
    <property type="entry name" value="Sulf_transp"/>
    <property type="match status" value="1"/>
</dbReference>
<feature type="transmembrane region" description="Helical" evidence="9">
    <location>
        <begin position="71"/>
        <end position="90"/>
    </location>
</feature>
<dbReference type="PANTHER" id="PTHR30574:SF1">
    <property type="entry name" value="SULPHUR TRANSPORT DOMAIN-CONTAINING PROTEIN"/>
    <property type="match status" value="1"/>
</dbReference>
<keyword evidence="3" id="KW-1003">Cell membrane</keyword>
<comment type="similarity">
    <text evidence="8">Belongs to the TsuA/YedE (TC 9.B.102) family.</text>
</comment>
<name>A0AAW4WXS0_9FIRM</name>
<evidence type="ECO:0000256" key="6">
    <source>
        <dbReference type="ARBA" id="ARBA00022989"/>
    </source>
</evidence>
<evidence type="ECO:0000256" key="3">
    <source>
        <dbReference type="ARBA" id="ARBA00022475"/>
    </source>
</evidence>
<evidence type="ECO:0000256" key="5">
    <source>
        <dbReference type="ARBA" id="ARBA00022692"/>
    </source>
</evidence>